<evidence type="ECO:0000256" key="1">
    <source>
        <dbReference type="SAM" id="MobiDB-lite"/>
    </source>
</evidence>
<keyword evidence="3" id="KW-1185">Reference proteome</keyword>
<evidence type="ECO:0000313" key="2">
    <source>
        <dbReference type="EMBL" id="GAA3588511.1"/>
    </source>
</evidence>
<proteinExistence type="predicted"/>
<sequence>MRAALVADMAPRVVRAGSRDAGEGTRVRQAGSASLIAAPDAARREARRAEAKAHFDGPVHLAAPGLVHDLT</sequence>
<organism evidence="2 3">
    <name type="scientific">Nonomuraea rosea</name>
    <dbReference type="NCBI Taxonomy" id="638574"/>
    <lineage>
        <taxon>Bacteria</taxon>
        <taxon>Bacillati</taxon>
        <taxon>Actinomycetota</taxon>
        <taxon>Actinomycetes</taxon>
        <taxon>Streptosporangiales</taxon>
        <taxon>Streptosporangiaceae</taxon>
        <taxon>Nonomuraea</taxon>
    </lineage>
</organism>
<protein>
    <submittedName>
        <fullName evidence="2">Uncharacterized protein</fullName>
    </submittedName>
</protein>
<feature type="compositionally biased region" description="Basic and acidic residues" evidence="1">
    <location>
        <begin position="41"/>
        <end position="52"/>
    </location>
</feature>
<comment type="caution">
    <text evidence="2">The sequence shown here is derived from an EMBL/GenBank/DDBJ whole genome shotgun (WGS) entry which is preliminary data.</text>
</comment>
<reference evidence="3" key="1">
    <citation type="journal article" date="2019" name="Int. J. Syst. Evol. Microbiol.">
        <title>The Global Catalogue of Microorganisms (GCM) 10K type strain sequencing project: providing services to taxonomists for standard genome sequencing and annotation.</title>
        <authorList>
            <consortium name="The Broad Institute Genomics Platform"/>
            <consortium name="The Broad Institute Genome Sequencing Center for Infectious Disease"/>
            <person name="Wu L."/>
            <person name="Ma J."/>
        </authorList>
    </citation>
    <scope>NUCLEOTIDE SEQUENCE [LARGE SCALE GENOMIC DNA]</scope>
    <source>
        <strain evidence="3">JCM 17326</strain>
    </source>
</reference>
<name>A0ABP6YQA4_9ACTN</name>
<dbReference type="Proteomes" id="UP001500630">
    <property type="component" value="Unassembled WGS sequence"/>
</dbReference>
<evidence type="ECO:0000313" key="3">
    <source>
        <dbReference type="Proteomes" id="UP001500630"/>
    </source>
</evidence>
<gene>
    <name evidence="2" type="ORF">GCM10022419_083550</name>
</gene>
<feature type="region of interest" description="Disordered" evidence="1">
    <location>
        <begin position="19"/>
        <end position="52"/>
    </location>
</feature>
<accession>A0ABP6YQA4</accession>
<dbReference type="EMBL" id="BAABDQ010000024">
    <property type="protein sequence ID" value="GAA3588511.1"/>
    <property type="molecule type" value="Genomic_DNA"/>
</dbReference>